<dbReference type="AlphaFoldDB" id="A0A9Q0FGP5"/>
<reference evidence="4" key="1">
    <citation type="submission" date="2022-02" db="EMBL/GenBank/DDBJ databases">
        <authorList>
            <person name="Henning P.M."/>
            <person name="McCubbin A.G."/>
            <person name="Shore J.S."/>
        </authorList>
    </citation>
    <scope>NUCLEOTIDE SEQUENCE</scope>
    <source>
        <strain evidence="4">F60SS</strain>
        <tissue evidence="4">Leaves</tissue>
    </source>
</reference>
<accession>A0A9Q0FGP5</accession>
<dbReference type="PANTHER" id="PTHR31623:SF17">
    <property type="entry name" value="F21J9.9"/>
    <property type="match status" value="1"/>
</dbReference>
<evidence type="ECO:0000313" key="4">
    <source>
        <dbReference type="EMBL" id="KAJ4831154.1"/>
    </source>
</evidence>
<name>A0A9Q0FGP5_9ROSI</name>
<evidence type="ECO:0008006" key="6">
    <source>
        <dbReference type="Google" id="ProtNLM"/>
    </source>
</evidence>
<evidence type="ECO:0000256" key="3">
    <source>
        <dbReference type="ARBA" id="ARBA00023315"/>
    </source>
</evidence>
<evidence type="ECO:0000256" key="1">
    <source>
        <dbReference type="ARBA" id="ARBA00009861"/>
    </source>
</evidence>
<keyword evidence="2" id="KW-0808">Transferase</keyword>
<dbReference type="Gene3D" id="3.30.559.10">
    <property type="entry name" value="Chloramphenicol acetyltransferase-like domain"/>
    <property type="match status" value="1"/>
</dbReference>
<evidence type="ECO:0000256" key="2">
    <source>
        <dbReference type="ARBA" id="ARBA00022679"/>
    </source>
</evidence>
<dbReference type="Proteomes" id="UP001141552">
    <property type="component" value="Unassembled WGS sequence"/>
</dbReference>
<proteinExistence type="inferred from homology"/>
<dbReference type="InterPro" id="IPR023213">
    <property type="entry name" value="CAT-like_dom_sf"/>
</dbReference>
<keyword evidence="5" id="KW-1185">Reference proteome</keyword>
<organism evidence="4 5">
    <name type="scientific">Turnera subulata</name>
    <dbReference type="NCBI Taxonomy" id="218843"/>
    <lineage>
        <taxon>Eukaryota</taxon>
        <taxon>Viridiplantae</taxon>
        <taxon>Streptophyta</taxon>
        <taxon>Embryophyta</taxon>
        <taxon>Tracheophyta</taxon>
        <taxon>Spermatophyta</taxon>
        <taxon>Magnoliopsida</taxon>
        <taxon>eudicotyledons</taxon>
        <taxon>Gunneridae</taxon>
        <taxon>Pentapetalae</taxon>
        <taxon>rosids</taxon>
        <taxon>fabids</taxon>
        <taxon>Malpighiales</taxon>
        <taxon>Passifloraceae</taxon>
        <taxon>Turnera</taxon>
    </lineage>
</organism>
<dbReference type="PANTHER" id="PTHR31623">
    <property type="entry name" value="F21J9.9"/>
    <property type="match status" value="1"/>
</dbReference>
<keyword evidence="3" id="KW-0012">Acyltransferase</keyword>
<dbReference type="Pfam" id="PF02458">
    <property type="entry name" value="Transferase"/>
    <property type="match status" value="1"/>
</dbReference>
<protein>
    <recommendedName>
        <fullName evidence="6">Salutaridinol 7-O-acetyltransferase</fullName>
    </recommendedName>
</protein>
<comment type="similarity">
    <text evidence="1">Belongs to the plant acyltransferase family.</text>
</comment>
<gene>
    <name evidence="4" type="ORF">Tsubulata_000698</name>
</gene>
<evidence type="ECO:0000313" key="5">
    <source>
        <dbReference type="Proteomes" id="UP001141552"/>
    </source>
</evidence>
<reference evidence="4" key="2">
    <citation type="journal article" date="2023" name="Plants (Basel)">
        <title>Annotation of the Turnera subulata (Passifloraceae) Draft Genome Reveals the S-Locus Evolved after the Divergence of Turneroideae from Passifloroideae in a Stepwise Manner.</title>
        <authorList>
            <person name="Henning P.M."/>
            <person name="Roalson E.H."/>
            <person name="Mir W."/>
            <person name="McCubbin A.G."/>
            <person name="Shore J.S."/>
        </authorList>
    </citation>
    <scope>NUCLEOTIDE SEQUENCE</scope>
    <source>
        <strain evidence="4">F60SS</strain>
    </source>
</reference>
<dbReference type="EMBL" id="JAKUCV010005449">
    <property type="protein sequence ID" value="KAJ4831154.1"/>
    <property type="molecule type" value="Genomic_DNA"/>
</dbReference>
<dbReference type="OrthoDB" id="851947at2759"/>
<dbReference type="GO" id="GO:0016746">
    <property type="term" value="F:acyltransferase activity"/>
    <property type="evidence" value="ECO:0007669"/>
    <property type="project" value="UniProtKB-KW"/>
</dbReference>
<comment type="caution">
    <text evidence="4">The sequence shown here is derived from an EMBL/GenBank/DDBJ whole genome shotgun (WGS) entry which is preliminary data.</text>
</comment>
<sequence length="264" mass="29256">MKVQILSRKLIAPSSPTPEHLQTLQISYLDQLATSAYLPCVFCYLPSEEKPGLKNSEKSELLQKSLSEALTLFYPLAGRYIKDKRSVECNDKGAEYIEAQVHSCLSLSQLLSSQDRSQLLCEWFHQLAPDTVESDTTPLLVVQFNTFECGGVAIGVCLAHRVADGLSAFTFIQAWAKISRVGLANVQFCPSFEVNSFFPARDVVLTPPKSDGPGDDNHFTMKRLVFSAEAISNLRAIITSTSLVNDSESLKYKPTRQEIVIAFI</sequence>